<evidence type="ECO:0000313" key="2">
    <source>
        <dbReference type="EMBL" id="KAA9006683.1"/>
    </source>
</evidence>
<reference evidence="2 3" key="1">
    <citation type="submission" date="2019-09" db="EMBL/GenBank/DDBJ databases">
        <authorList>
            <person name="Park J.-S."/>
            <person name="Choi H.-J."/>
        </authorList>
    </citation>
    <scope>NUCLEOTIDE SEQUENCE [LARGE SCALE GENOMIC DNA]</scope>
    <source>
        <strain evidence="2 3">176SS1-4</strain>
    </source>
</reference>
<dbReference type="SUPFAM" id="SSF54909">
    <property type="entry name" value="Dimeric alpha+beta barrel"/>
    <property type="match status" value="1"/>
</dbReference>
<dbReference type="RefSeq" id="WP_150445701.1">
    <property type="nucleotide sequence ID" value="NZ_VYQE01000004.1"/>
</dbReference>
<dbReference type="GO" id="GO:0004497">
    <property type="term" value="F:monooxygenase activity"/>
    <property type="evidence" value="ECO:0007669"/>
    <property type="project" value="UniProtKB-KW"/>
</dbReference>
<evidence type="ECO:0000259" key="1">
    <source>
        <dbReference type="Pfam" id="PF03992"/>
    </source>
</evidence>
<organism evidence="2 3">
    <name type="scientific">Histidinibacterium aquaticum</name>
    <dbReference type="NCBI Taxonomy" id="2613962"/>
    <lineage>
        <taxon>Bacteria</taxon>
        <taxon>Pseudomonadati</taxon>
        <taxon>Pseudomonadota</taxon>
        <taxon>Alphaproteobacteria</taxon>
        <taxon>Rhodobacterales</taxon>
        <taxon>Paracoccaceae</taxon>
        <taxon>Histidinibacterium</taxon>
    </lineage>
</organism>
<dbReference type="Proteomes" id="UP000326554">
    <property type="component" value="Unassembled WGS sequence"/>
</dbReference>
<evidence type="ECO:0000313" key="3">
    <source>
        <dbReference type="Proteomes" id="UP000326554"/>
    </source>
</evidence>
<proteinExistence type="predicted"/>
<name>A0A5J5GG43_9RHOB</name>
<keyword evidence="3" id="KW-1185">Reference proteome</keyword>
<dbReference type="Gene3D" id="3.30.70.100">
    <property type="match status" value="1"/>
</dbReference>
<keyword evidence="2" id="KW-0560">Oxidoreductase</keyword>
<dbReference type="InterPro" id="IPR007138">
    <property type="entry name" value="ABM_dom"/>
</dbReference>
<dbReference type="InterPro" id="IPR011008">
    <property type="entry name" value="Dimeric_a/b-barrel"/>
</dbReference>
<protein>
    <submittedName>
        <fullName evidence="2">Antibiotic biosynthesis monooxygenase</fullName>
    </submittedName>
</protein>
<sequence length="89" mass="10003">MIAVTGHLYCADESEAEVVRAHLPEHMRLTKQEPGCLKFEVEQVDPLTWSVDERFADRDSFEAHKARAGGSDWGRATAGIDRNFDVSEL</sequence>
<keyword evidence="2" id="KW-0503">Monooxygenase</keyword>
<comment type="caution">
    <text evidence="2">The sequence shown here is derived from an EMBL/GenBank/DDBJ whole genome shotgun (WGS) entry which is preliminary data.</text>
</comment>
<gene>
    <name evidence="2" type="ORF">F3S47_12920</name>
</gene>
<accession>A0A5J5GG43</accession>
<dbReference type="EMBL" id="VYQE01000004">
    <property type="protein sequence ID" value="KAA9006683.1"/>
    <property type="molecule type" value="Genomic_DNA"/>
</dbReference>
<dbReference type="Pfam" id="PF03992">
    <property type="entry name" value="ABM"/>
    <property type="match status" value="1"/>
</dbReference>
<dbReference type="AlphaFoldDB" id="A0A5J5GG43"/>
<feature type="domain" description="ABM" evidence="1">
    <location>
        <begin position="1"/>
        <end position="67"/>
    </location>
</feature>